<dbReference type="InterPro" id="IPR013783">
    <property type="entry name" value="Ig-like_fold"/>
</dbReference>
<dbReference type="InterPro" id="IPR003598">
    <property type="entry name" value="Ig_sub2"/>
</dbReference>
<feature type="domain" description="Ig-like" evidence="11">
    <location>
        <begin position="297"/>
        <end position="376"/>
    </location>
</feature>
<evidence type="ECO:0000256" key="8">
    <source>
        <dbReference type="ARBA" id="ARBA00023157"/>
    </source>
</evidence>
<evidence type="ECO:0000256" key="10">
    <source>
        <dbReference type="ARBA" id="ARBA00023319"/>
    </source>
</evidence>
<dbReference type="InParanoid" id="A0A6J2WQ81"/>
<feature type="domain" description="Ig-like" evidence="11">
    <location>
        <begin position="487"/>
        <end position="574"/>
    </location>
</feature>
<dbReference type="InterPro" id="IPR013162">
    <property type="entry name" value="CD80_C2-set"/>
</dbReference>
<dbReference type="AlphaFoldDB" id="A0A6J2WQ81"/>
<organism evidence="12 13">
    <name type="scientific">Chanos chanos</name>
    <name type="common">Milkfish</name>
    <name type="synonym">Mugil chanos</name>
    <dbReference type="NCBI Taxonomy" id="29144"/>
    <lineage>
        <taxon>Eukaryota</taxon>
        <taxon>Metazoa</taxon>
        <taxon>Chordata</taxon>
        <taxon>Craniata</taxon>
        <taxon>Vertebrata</taxon>
        <taxon>Euteleostomi</taxon>
        <taxon>Actinopterygii</taxon>
        <taxon>Neopterygii</taxon>
        <taxon>Teleostei</taxon>
        <taxon>Ostariophysi</taxon>
        <taxon>Gonorynchiformes</taxon>
        <taxon>Chanidae</taxon>
        <taxon>Chanos</taxon>
    </lineage>
</organism>
<dbReference type="GeneID" id="115827299"/>
<dbReference type="Gene3D" id="2.60.40.10">
    <property type="entry name" value="Immunoglobulins"/>
    <property type="match status" value="7"/>
</dbReference>
<dbReference type="SUPFAM" id="SSF48726">
    <property type="entry name" value="Immunoglobulin"/>
    <property type="match status" value="7"/>
</dbReference>
<feature type="domain" description="Ig-like" evidence="11">
    <location>
        <begin position="383"/>
        <end position="478"/>
    </location>
</feature>
<feature type="domain" description="Ig-like" evidence="11">
    <location>
        <begin position="102"/>
        <end position="191"/>
    </location>
</feature>
<dbReference type="SMART" id="SM00408">
    <property type="entry name" value="IGc2"/>
    <property type="match status" value="4"/>
</dbReference>
<dbReference type="CTD" id="561971"/>
<feature type="domain" description="Ig-like" evidence="11">
    <location>
        <begin position="579"/>
        <end position="663"/>
    </location>
</feature>
<keyword evidence="7" id="KW-0472">Membrane</keyword>
<dbReference type="PROSITE" id="PS50835">
    <property type="entry name" value="IG_LIKE"/>
    <property type="match status" value="7"/>
</dbReference>
<feature type="domain" description="Ig-like" evidence="11">
    <location>
        <begin position="201"/>
        <end position="285"/>
    </location>
</feature>
<dbReference type="PANTHER" id="PTHR13771:SF14">
    <property type="entry name" value="VASCULAR CELL ADHESION PROTEIN 1"/>
    <property type="match status" value="1"/>
</dbReference>
<dbReference type="GO" id="GO:0005178">
    <property type="term" value="F:integrin binding"/>
    <property type="evidence" value="ECO:0007669"/>
    <property type="project" value="InterPro"/>
</dbReference>
<feature type="domain" description="Ig-like" evidence="11">
    <location>
        <begin position="25"/>
        <end position="97"/>
    </location>
</feature>
<dbReference type="GO" id="GO:0098609">
    <property type="term" value="P:cell-cell adhesion"/>
    <property type="evidence" value="ECO:0007669"/>
    <property type="project" value="InterPro"/>
</dbReference>
<dbReference type="PRINTS" id="PR01474">
    <property type="entry name" value="VCAM1"/>
</dbReference>
<protein>
    <submittedName>
        <fullName evidence="13">Vascular cell adhesion protein 1b</fullName>
    </submittedName>
</protein>
<evidence type="ECO:0000313" key="13">
    <source>
        <dbReference type="RefSeq" id="XP_030646969.1"/>
    </source>
</evidence>
<keyword evidence="9" id="KW-0325">Glycoprotein</keyword>
<keyword evidence="8" id="KW-1015">Disulfide bond</keyword>
<reference evidence="13" key="1">
    <citation type="submission" date="2025-08" db="UniProtKB">
        <authorList>
            <consortium name="RefSeq"/>
        </authorList>
    </citation>
    <scope>IDENTIFICATION</scope>
</reference>
<evidence type="ECO:0000259" key="11">
    <source>
        <dbReference type="PROSITE" id="PS50835"/>
    </source>
</evidence>
<keyword evidence="10" id="KW-0393">Immunoglobulin domain</keyword>
<name>A0A6J2WQ81_CHACN</name>
<keyword evidence="6" id="KW-1133">Transmembrane helix</keyword>
<evidence type="ECO:0000313" key="12">
    <source>
        <dbReference type="Proteomes" id="UP000504632"/>
    </source>
</evidence>
<gene>
    <name evidence="13" type="primary">vcam1b</name>
</gene>
<dbReference type="RefSeq" id="XP_030646969.1">
    <property type="nucleotide sequence ID" value="XM_030791109.1"/>
</dbReference>
<keyword evidence="2" id="KW-0812">Transmembrane</keyword>
<proteinExistence type="predicted"/>
<accession>A0A6J2WQ81</accession>
<comment type="subcellular location">
    <subcellularLocation>
        <location evidence="1">Membrane</location>
        <topology evidence="1">Single-pass type I membrane protein</topology>
    </subcellularLocation>
</comment>
<evidence type="ECO:0000256" key="7">
    <source>
        <dbReference type="ARBA" id="ARBA00023136"/>
    </source>
</evidence>
<dbReference type="InterPro" id="IPR036179">
    <property type="entry name" value="Ig-like_dom_sf"/>
</dbReference>
<dbReference type="CDD" id="cd00096">
    <property type="entry name" value="Ig"/>
    <property type="match status" value="1"/>
</dbReference>
<evidence type="ECO:0000256" key="3">
    <source>
        <dbReference type="ARBA" id="ARBA00022729"/>
    </source>
</evidence>
<dbReference type="GO" id="GO:0005886">
    <property type="term" value="C:plasma membrane"/>
    <property type="evidence" value="ECO:0007669"/>
    <property type="project" value="TreeGrafter"/>
</dbReference>
<dbReference type="PANTHER" id="PTHR13771">
    <property type="entry name" value="INTERCELLULAR ADHESION MOLECULE"/>
    <property type="match status" value="1"/>
</dbReference>
<dbReference type="InterPro" id="IPR007110">
    <property type="entry name" value="Ig-like_dom"/>
</dbReference>
<keyword evidence="4" id="KW-0677">Repeat</keyword>
<dbReference type="Proteomes" id="UP000504632">
    <property type="component" value="Chromosome 14"/>
</dbReference>
<dbReference type="InterPro" id="IPR047012">
    <property type="entry name" value="ICAM_VCAM"/>
</dbReference>
<dbReference type="Pfam" id="PF08205">
    <property type="entry name" value="C2-set_2"/>
    <property type="match status" value="1"/>
</dbReference>
<keyword evidence="3" id="KW-0732">Signal</keyword>
<keyword evidence="5" id="KW-0130">Cell adhesion</keyword>
<dbReference type="Pfam" id="PF13927">
    <property type="entry name" value="Ig_3"/>
    <property type="match status" value="3"/>
</dbReference>
<dbReference type="SMART" id="SM00409">
    <property type="entry name" value="IG"/>
    <property type="match status" value="6"/>
</dbReference>
<evidence type="ECO:0000256" key="1">
    <source>
        <dbReference type="ARBA" id="ARBA00004479"/>
    </source>
</evidence>
<evidence type="ECO:0000256" key="9">
    <source>
        <dbReference type="ARBA" id="ARBA00023180"/>
    </source>
</evidence>
<dbReference type="InterPro" id="IPR003987">
    <property type="entry name" value="ICAM_VCAM_N"/>
</dbReference>
<dbReference type="InterPro" id="IPR003599">
    <property type="entry name" value="Ig_sub"/>
</dbReference>
<dbReference type="PRINTS" id="PR01472">
    <property type="entry name" value="ICAMVCAM1"/>
</dbReference>
<dbReference type="OrthoDB" id="10045578at2759"/>
<evidence type="ECO:0000256" key="2">
    <source>
        <dbReference type="ARBA" id="ARBA00022692"/>
    </source>
</evidence>
<dbReference type="InterPro" id="IPR003989">
    <property type="entry name" value="VCAM-1"/>
</dbReference>
<evidence type="ECO:0000256" key="4">
    <source>
        <dbReference type="ARBA" id="ARBA00022737"/>
    </source>
</evidence>
<keyword evidence="12" id="KW-1185">Reference proteome</keyword>
<evidence type="ECO:0000256" key="5">
    <source>
        <dbReference type="ARBA" id="ARBA00022889"/>
    </source>
</evidence>
<evidence type="ECO:0000256" key="6">
    <source>
        <dbReference type="ARBA" id="ARBA00022989"/>
    </source>
</evidence>
<sequence length="716" mass="78517">MLSFSFKVQSFDVELTPKNAMWRVGDKQQLTCKVKKCSEPVIFSWKSLEDKPLYASMTSTSEESVLLVEKVTEHNENRVQCLAKCGSVSKQRSASIKVYSFPNNPVISGHDDMVLGVESTLTCEVSDVYPVEEIGIEWLAGDNILSSSDGSAVSTLSLTPTTELDGDKITCRVTLHLNGLQPDETRETTVTMSVLAPLLKPSIDVSPKTEIEEGESLTISCHTDGVKVDRVVLRRVVEGEEMELQSNDDTDTSVTIHPAQMNHTGLYECEASNQYGSQKASVNITVRGYPLEVELIPNQSLISAEKGSSLVLSCQASGCPQPEFFWKSLLDMPVHSRSETQGFLSQLYLSPLRLEDERAYTCEVKCGSVLKSKVIDVQVFSFPQNPVIEHSGPFLAGHENLMKCSVPDAFPGSNFQIQWMAGERELSSDIGSFSSEPQNLTSTLRYTPEPEDQGKDITCRVTLAMRGLPETQIDKSASTVVMLQSAPKNTFIAVDPENEVKEGEPVTISCHTDGVPVGRVVLRRMVEDQEMELQSSDSAHSSITIPSAQMNHSGLYECVASNEHGTQKARVNVTVRAPPRNTTVEVLPSVEVQEGQNITIFCHSVCFPPPATLLRNLDNNMELHSPDGTFHLINLTSNHTGLYVVNVSNDLGFDTVNFTIRVTKARSASPPTWENVGILSLGLGTAVVSIAGVLEHLRRARKKGSYELTKCMPSKV</sequence>